<dbReference type="InterPro" id="IPR028581">
    <property type="entry name" value="DeoC_typeI"/>
</dbReference>
<proteinExistence type="inferred from homology"/>
<dbReference type="UniPathway" id="UPA00002">
    <property type="reaction ID" value="UER00468"/>
</dbReference>
<dbReference type="HAMAP" id="MF_00114">
    <property type="entry name" value="DeoC_type1"/>
    <property type="match status" value="1"/>
</dbReference>
<dbReference type="Proteomes" id="UP000190135">
    <property type="component" value="Unassembled WGS sequence"/>
</dbReference>
<dbReference type="SUPFAM" id="SSF51569">
    <property type="entry name" value="Aldolase"/>
    <property type="match status" value="1"/>
</dbReference>
<comment type="catalytic activity">
    <reaction evidence="5 7">
        <text>2-deoxy-D-ribose 5-phosphate = D-glyceraldehyde 3-phosphate + acetaldehyde</text>
        <dbReference type="Rhea" id="RHEA:12821"/>
        <dbReference type="ChEBI" id="CHEBI:15343"/>
        <dbReference type="ChEBI" id="CHEBI:59776"/>
        <dbReference type="ChEBI" id="CHEBI:62877"/>
        <dbReference type="EC" id="4.1.2.4"/>
    </reaction>
</comment>
<dbReference type="RefSeq" id="WP_078709303.1">
    <property type="nucleotide sequence ID" value="NZ_FUXL01000011.1"/>
</dbReference>
<evidence type="ECO:0000256" key="5">
    <source>
        <dbReference type="ARBA" id="ARBA00048791"/>
    </source>
</evidence>
<dbReference type="SMART" id="SM01133">
    <property type="entry name" value="DeoC"/>
    <property type="match status" value="1"/>
</dbReference>
<dbReference type="EC" id="4.1.2.4" evidence="7"/>
<evidence type="ECO:0000256" key="1">
    <source>
        <dbReference type="ARBA" id="ARBA00010936"/>
    </source>
</evidence>
<sequence length="224" mass="22784">MSTANTAPTGADLARFIDHTLLRADATPAEIEKICDEALAHSFKAVCVNPIFVPLVAKKLAGSDVATCSVICFPFGADPTAAKVAEAAWVVSHGAQEVDMVIAIGLLKAGQTNAVRDDIAAVKEACGSALLKVIIETSLLSDAQKETACLLAKDAGADFVKTSTGFAGGGATEADVALMRRTVGPEMGVKASGGVRTRQDAQAMIAAGASRIGASASIAIVSER</sequence>
<evidence type="ECO:0000256" key="6">
    <source>
        <dbReference type="ARBA" id="ARBA00056337"/>
    </source>
</evidence>
<evidence type="ECO:0000256" key="4">
    <source>
        <dbReference type="ARBA" id="ARBA00023270"/>
    </source>
</evidence>
<dbReference type="PANTHER" id="PTHR10889:SF1">
    <property type="entry name" value="DEOXYRIBOSE-PHOSPHATE ALDOLASE"/>
    <property type="match status" value="1"/>
</dbReference>
<name>A0A1T4SI51_9HYPH</name>
<dbReference type="AlphaFoldDB" id="A0A1T4SI51"/>
<dbReference type="GO" id="GO:0006018">
    <property type="term" value="P:2-deoxyribose 1-phosphate catabolic process"/>
    <property type="evidence" value="ECO:0007669"/>
    <property type="project" value="UniProtKB-UniRule"/>
</dbReference>
<dbReference type="GO" id="GO:0005737">
    <property type="term" value="C:cytoplasm"/>
    <property type="evidence" value="ECO:0007669"/>
    <property type="project" value="UniProtKB-SubCell"/>
</dbReference>
<dbReference type="FunFam" id="3.20.20.70:FF:000044">
    <property type="entry name" value="Deoxyribose-phosphate aldolase"/>
    <property type="match status" value="1"/>
</dbReference>
<feature type="active site" description="Schiff-base intermediate with acetaldehyde" evidence="7">
    <location>
        <position position="161"/>
    </location>
</feature>
<dbReference type="CDD" id="cd00959">
    <property type="entry name" value="DeoC"/>
    <property type="match status" value="1"/>
</dbReference>
<dbReference type="EMBL" id="FUXL01000011">
    <property type="protein sequence ID" value="SKA27869.1"/>
    <property type="molecule type" value="Genomic_DNA"/>
</dbReference>
<evidence type="ECO:0000256" key="2">
    <source>
        <dbReference type="ARBA" id="ARBA00022490"/>
    </source>
</evidence>
<accession>A0A1T4SI51</accession>
<keyword evidence="9" id="KW-1185">Reference proteome</keyword>
<organism evidence="8 9">
    <name type="scientific">Consotaella salsifontis</name>
    <dbReference type="NCBI Taxonomy" id="1365950"/>
    <lineage>
        <taxon>Bacteria</taxon>
        <taxon>Pseudomonadati</taxon>
        <taxon>Pseudomonadota</taxon>
        <taxon>Alphaproteobacteria</taxon>
        <taxon>Hyphomicrobiales</taxon>
        <taxon>Aurantimonadaceae</taxon>
        <taxon>Consotaella</taxon>
    </lineage>
</organism>
<comment type="pathway">
    <text evidence="7">Carbohydrate degradation; 2-deoxy-D-ribose 1-phosphate degradation; D-glyceraldehyde 3-phosphate and acetaldehyde from 2-deoxy-alpha-D-ribose 1-phosphate: step 2/2.</text>
</comment>
<dbReference type="InterPro" id="IPR013785">
    <property type="entry name" value="Aldolase_TIM"/>
</dbReference>
<dbReference type="NCBIfam" id="TIGR00126">
    <property type="entry name" value="deoC"/>
    <property type="match status" value="1"/>
</dbReference>
<keyword evidence="2 7" id="KW-0963">Cytoplasm</keyword>
<evidence type="ECO:0000256" key="7">
    <source>
        <dbReference type="HAMAP-Rule" id="MF_00114"/>
    </source>
</evidence>
<gene>
    <name evidence="7" type="primary">deoC</name>
    <name evidence="8" type="ORF">SAMN05428963_11124</name>
</gene>
<evidence type="ECO:0000256" key="3">
    <source>
        <dbReference type="ARBA" id="ARBA00023239"/>
    </source>
</evidence>
<dbReference type="GO" id="GO:0004139">
    <property type="term" value="F:deoxyribose-phosphate aldolase activity"/>
    <property type="evidence" value="ECO:0007669"/>
    <property type="project" value="UniProtKB-UniRule"/>
</dbReference>
<feature type="active site" description="Proton donor/acceptor" evidence="7">
    <location>
        <position position="99"/>
    </location>
</feature>
<dbReference type="PIRSF" id="PIRSF001357">
    <property type="entry name" value="DeoC"/>
    <property type="match status" value="1"/>
</dbReference>
<dbReference type="STRING" id="1365950.SAMN05428963_11124"/>
<dbReference type="OrthoDB" id="6579831at2"/>
<dbReference type="GO" id="GO:0016052">
    <property type="term" value="P:carbohydrate catabolic process"/>
    <property type="evidence" value="ECO:0007669"/>
    <property type="project" value="TreeGrafter"/>
</dbReference>
<comment type="subcellular location">
    <subcellularLocation>
        <location evidence="7">Cytoplasm</location>
    </subcellularLocation>
</comment>
<comment type="similarity">
    <text evidence="1 7">Belongs to the DeoC/FbaB aldolase family. DeoC type 1 subfamily.</text>
</comment>
<dbReference type="Gene3D" id="3.20.20.70">
    <property type="entry name" value="Aldolase class I"/>
    <property type="match status" value="1"/>
</dbReference>
<evidence type="ECO:0000313" key="8">
    <source>
        <dbReference type="EMBL" id="SKA27869.1"/>
    </source>
</evidence>
<dbReference type="PANTHER" id="PTHR10889">
    <property type="entry name" value="DEOXYRIBOSE-PHOSPHATE ALDOLASE"/>
    <property type="match status" value="1"/>
</dbReference>
<comment type="function">
    <text evidence="6 7">Catalyzes a reversible aldol reaction between acetaldehyde and D-glyceraldehyde 3-phosphate to generate 2-deoxy-D-ribose 5-phosphate.</text>
</comment>
<dbReference type="InterPro" id="IPR002915">
    <property type="entry name" value="DeoC/FbaB/LacD_aldolase"/>
</dbReference>
<dbReference type="InterPro" id="IPR011343">
    <property type="entry name" value="DeoC"/>
</dbReference>
<protein>
    <recommendedName>
        <fullName evidence="7">Deoxyribose-phosphate aldolase</fullName>
        <shortName evidence="7">DERA</shortName>
        <ecNumber evidence="7">4.1.2.4</ecNumber>
    </recommendedName>
    <alternativeName>
        <fullName evidence="7">2-deoxy-D-ribose 5-phosphate aldolase</fullName>
    </alternativeName>
    <alternativeName>
        <fullName evidence="7">Phosphodeoxyriboaldolase</fullName>
        <shortName evidence="7">Deoxyriboaldolase</shortName>
    </alternativeName>
</protein>
<dbReference type="Pfam" id="PF01791">
    <property type="entry name" value="DeoC"/>
    <property type="match status" value="1"/>
</dbReference>
<reference evidence="8 9" key="1">
    <citation type="submission" date="2017-02" db="EMBL/GenBank/DDBJ databases">
        <authorList>
            <person name="Peterson S.W."/>
        </authorList>
    </citation>
    <scope>NUCLEOTIDE SEQUENCE [LARGE SCALE GENOMIC DNA]</scope>
    <source>
        <strain evidence="8 9">USBA 369</strain>
    </source>
</reference>
<keyword evidence="3 7" id="KW-0456">Lyase</keyword>
<feature type="active site" description="Proton donor/acceptor" evidence="7">
    <location>
        <position position="190"/>
    </location>
</feature>
<dbReference type="GO" id="GO:0009264">
    <property type="term" value="P:deoxyribonucleotide catabolic process"/>
    <property type="evidence" value="ECO:0007669"/>
    <property type="project" value="UniProtKB-UniRule"/>
</dbReference>
<keyword evidence="4 7" id="KW-0704">Schiff base</keyword>
<evidence type="ECO:0000313" key="9">
    <source>
        <dbReference type="Proteomes" id="UP000190135"/>
    </source>
</evidence>